<accession>A0A139A6G6</accession>
<evidence type="ECO:0000313" key="3">
    <source>
        <dbReference type="Proteomes" id="UP000070544"/>
    </source>
</evidence>
<proteinExistence type="predicted"/>
<feature type="compositionally biased region" description="Basic and acidic residues" evidence="1">
    <location>
        <begin position="144"/>
        <end position="156"/>
    </location>
</feature>
<feature type="region of interest" description="Disordered" evidence="1">
    <location>
        <begin position="144"/>
        <end position="194"/>
    </location>
</feature>
<keyword evidence="3" id="KW-1185">Reference proteome</keyword>
<dbReference type="EMBL" id="KQ965790">
    <property type="protein sequence ID" value="KXS12239.1"/>
    <property type="molecule type" value="Genomic_DNA"/>
</dbReference>
<sequence length="409" mass="44791">MALSRFPPSPPILCDVVTFAWCKKWAQPQTANKAKWLWATSAAARIHLTVRAEDKFLKEYRKYNQQGDLLGLAPWHVIVEEEDFGDHVCLVVEKMKNPPFLPQLPKRLRALLVMELTAKYVHQSKLLELGDFEESLHQHINKIESEGTDGHSHKEQGQWGDSSSNEEDGRDNDWTGGGLGKGSSSSQGFISSESGNKDSYCKNLLLQTSPATDEASNVEADNVESLLEELALSLNNNKNKATAGPINATSTDPMGAVNDLIKGDKIFIKIFNVEAGISMELEAKGMAGTLGDVKTGEVQSAKVDDRRVWEGIDAMEIRQVLKSKGAQQYALQHIHTVNTDTITKKGGIKDQMISLHAGGKVVADRNELTKVDCQAQDGQPASDTNAEAHQTGHCLKTCPIGDCDLFVSN</sequence>
<gene>
    <name evidence="2" type="ORF">M427DRAFT_46501</name>
</gene>
<evidence type="ECO:0000256" key="1">
    <source>
        <dbReference type="SAM" id="MobiDB-lite"/>
    </source>
</evidence>
<name>A0A139A6G6_GONPJ</name>
<protein>
    <submittedName>
        <fullName evidence="2">Uncharacterized protein</fullName>
    </submittedName>
</protein>
<dbReference type="Proteomes" id="UP000070544">
    <property type="component" value="Unassembled WGS sequence"/>
</dbReference>
<dbReference type="AlphaFoldDB" id="A0A139A6G6"/>
<evidence type="ECO:0000313" key="2">
    <source>
        <dbReference type="EMBL" id="KXS12239.1"/>
    </source>
</evidence>
<reference evidence="2 3" key="1">
    <citation type="journal article" date="2015" name="Genome Biol. Evol.">
        <title>Phylogenomic analyses indicate that early fungi evolved digesting cell walls of algal ancestors of land plants.</title>
        <authorList>
            <person name="Chang Y."/>
            <person name="Wang S."/>
            <person name="Sekimoto S."/>
            <person name="Aerts A.L."/>
            <person name="Choi C."/>
            <person name="Clum A."/>
            <person name="LaButti K.M."/>
            <person name="Lindquist E.A."/>
            <person name="Yee Ngan C."/>
            <person name="Ohm R.A."/>
            <person name="Salamov A.A."/>
            <person name="Grigoriev I.V."/>
            <person name="Spatafora J.W."/>
            <person name="Berbee M.L."/>
        </authorList>
    </citation>
    <scope>NUCLEOTIDE SEQUENCE [LARGE SCALE GENOMIC DNA]</scope>
    <source>
        <strain evidence="2 3">JEL478</strain>
    </source>
</reference>
<feature type="compositionally biased region" description="Low complexity" evidence="1">
    <location>
        <begin position="182"/>
        <end position="194"/>
    </location>
</feature>
<organism evidence="2 3">
    <name type="scientific">Gonapodya prolifera (strain JEL478)</name>
    <name type="common">Monoblepharis prolifera</name>
    <dbReference type="NCBI Taxonomy" id="1344416"/>
    <lineage>
        <taxon>Eukaryota</taxon>
        <taxon>Fungi</taxon>
        <taxon>Fungi incertae sedis</taxon>
        <taxon>Chytridiomycota</taxon>
        <taxon>Chytridiomycota incertae sedis</taxon>
        <taxon>Monoblepharidomycetes</taxon>
        <taxon>Monoblepharidales</taxon>
        <taxon>Gonapodyaceae</taxon>
        <taxon>Gonapodya</taxon>
    </lineage>
</organism>